<proteinExistence type="predicted"/>
<name>A0ACB8S7L0_9AGAM</name>
<keyword evidence="2" id="KW-1185">Reference proteome</keyword>
<protein>
    <submittedName>
        <fullName evidence="1">Uncharacterized protein</fullName>
    </submittedName>
</protein>
<comment type="caution">
    <text evidence="1">The sequence shown here is derived from an EMBL/GenBank/DDBJ whole genome shotgun (WGS) entry which is preliminary data.</text>
</comment>
<evidence type="ECO:0000313" key="1">
    <source>
        <dbReference type="EMBL" id="KAI0052385.1"/>
    </source>
</evidence>
<gene>
    <name evidence="1" type="ORF">FA95DRAFT_1602034</name>
</gene>
<organism evidence="1 2">
    <name type="scientific">Auriscalpium vulgare</name>
    <dbReference type="NCBI Taxonomy" id="40419"/>
    <lineage>
        <taxon>Eukaryota</taxon>
        <taxon>Fungi</taxon>
        <taxon>Dikarya</taxon>
        <taxon>Basidiomycota</taxon>
        <taxon>Agaricomycotina</taxon>
        <taxon>Agaricomycetes</taxon>
        <taxon>Russulales</taxon>
        <taxon>Auriscalpiaceae</taxon>
        <taxon>Auriscalpium</taxon>
    </lineage>
</organism>
<reference evidence="1" key="2">
    <citation type="journal article" date="2022" name="New Phytol.">
        <title>Evolutionary transition to the ectomycorrhizal habit in the genomes of a hyperdiverse lineage of mushroom-forming fungi.</title>
        <authorList>
            <person name="Looney B."/>
            <person name="Miyauchi S."/>
            <person name="Morin E."/>
            <person name="Drula E."/>
            <person name="Courty P.E."/>
            <person name="Kohler A."/>
            <person name="Kuo A."/>
            <person name="LaButti K."/>
            <person name="Pangilinan J."/>
            <person name="Lipzen A."/>
            <person name="Riley R."/>
            <person name="Andreopoulos W."/>
            <person name="He G."/>
            <person name="Johnson J."/>
            <person name="Nolan M."/>
            <person name="Tritt A."/>
            <person name="Barry K.W."/>
            <person name="Grigoriev I.V."/>
            <person name="Nagy L.G."/>
            <person name="Hibbett D."/>
            <person name="Henrissat B."/>
            <person name="Matheny P.B."/>
            <person name="Labbe J."/>
            <person name="Martin F.M."/>
        </authorList>
    </citation>
    <scope>NUCLEOTIDE SEQUENCE</scope>
    <source>
        <strain evidence="1">FP105234-sp</strain>
    </source>
</reference>
<reference evidence="1" key="1">
    <citation type="submission" date="2021-02" db="EMBL/GenBank/DDBJ databases">
        <authorList>
            <consortium name="DOE Joint Genome Institute"/>
            <person name="Ahrendt S."/>
            <person name="Looney B.P."/>
            <person name="Miyauchi S."/>
            <person name="Morin E."/>
            <person name="Drula E."/>
            <person name="Courty P.E."/>
            <person name="Chicoki N."/>
            <person name="Fauchery L."/>
            <person name="Kohler A."/>
            <person name="Kuo A."/>
            <person name="Labutti K."/>
            <person name="Pangilinan J."/>
            <person name="Lipzen A."/>
            <person name="Riley R."/>
            <person name="Andreopoulos W."/>
            <person name="He G."/>
            <person name="Johnson J."/>
            <person name="Barry K.W."/>
            <person name="Grigoriev I.V."/>
            <person name="Nagy L."/>
            <person name="Hibbett D."/>
            <person name="Henrissat B."/>
            <person name="Matheny P.B."/>
            <person name="Labbe J."/>
            <person name="Martin F."/>
        </authorList>
    </citation>
    <scope>NUCLEOTIDE SEQUENCE</scope>
    <source>
        <strain evidence="1">FP105234-sp</strain>
    </source>
</reference>
<accession>A0ACB8S7L0</accession>
<sequence length="195" mass="20532">MSTPCNVNNNIPLCGHHKRRSHARSTGRHLTSEAPHHRSQTLAANSAPSPPSTRPHSHVLTTIRASSTIVSGPRVVGVGHSASLQIARTVPLRNPSATSYTPRHPSIPAGHLLKKCRSAVTAGTVVESPPPHRSQSVLKLEHIKSAALLQQRLAKPMLRGLGKPSENLSKHPGPAEVCPPTNEGDGLEDGEGSGG</sequence>
<evidence type="ECO:0000313" key="2">
    <source>
        <dbReference type="Proteomes" id="UP000814033"/>
    </source>
</evidence>
<dbReference type="Proteomes" id="UP000814033">
    <property type="component" value="Unassembled WGS sequence"/>
</dbReference>
<dbReference type="EMBL" id="MU275846">
    <property type="protein sequence ID" value="KAI0052385.1"/>
    <property type="molecule type" value="Genomic_DNA"/>
</dbReference>